<dbReference type="SUPFAM" id="SSF53474">
    <property type="entry name" value="alpha/beta-Hydrolases"/>
    <property type="match status" value="1"/>
</dbReference>
<dbReference type="STRING" id="2594813.A0A395N348"/>
<sequence>MCYQLTELYTACRCVYYIHAVDRCAAYHRRGHSVQKRTILVGYTCSSHCPSNAGSTGIVEDDISDDDNASIFSDISAPSTNLTFPDDTKQEAADRLFHELLNEFSLRHLWPQIVKISHNKDQAVRTIDRYLSRFSRDLRALATSRLNKNAARFVGASRLTVAERIVECHVNELSVLDDEEYPTKSQEPLETAIEEGEEKDDVDTDEREIIYDHVQQFIFENAPFQSFVTALKLFVSNDSGKLSEVTTSIRQSFNCLALWYWRSTKLEHQTRLSWSCVAITVSIRCMTDTDICFQRCGQKGHDDYFERRSGAIEELQVLLRDYEKMTLELVENTGSVTVKNGMANVVSLIKSTFSFSSLKGKSAKLPTFNQTAKGRNLGEPCRLSSSTQTSVLDPKHKFLVVCAPFAKRVSKAHQPDVCKIHSDRDFFKALRQTYSDSRRALRWRWFRRVSSIDFVKFEMFLSEIVNVQQCPSLPESQARIDYDFEQCDTDPPIGPNLLSHLFENPDHAEHLPNLRVRKKWEKKFNSLPHYTIDVQDNESDTYTIHFNALFFKRRDAHPVSFLHGWPGSRVEFLSMLEIVQEKYSPDTLPYHIIVPDLVGFGFSSRPPLNKGFNIVDNARVLVKFMHTLGFTSDHGGYTVQGGDIGGFLGPRVAALDPETCRLAEIESLEREKKVRSWGLSYAAIQGTRPATVGLAIRSSPVGLLSWIGEKLLEWSDPATRPSLELILTNVSFYWFSLCLPTSLWHYRCMYYGSSGFGSQFDGVNCPVGYSWFQRENCNPPKVWLDQLGILQWYKAHEGGGHFAALEQPEILWEDVEDFLGRASLQ</sequence>
<evidence type="ECO:0000256" key="3">
    <source>
        <dbReference type="SAM" id="MobiDB-lite"/>
    </source>
</evidence>
<dbReference type="PRINTS" id="PR00412">
    <property type="entry name" value="EPOXHYDRLASE"/>
</dbReference>
<dbReference type="PANTHER" id="PTHR21661">
    <property type="entry name" value="EPOXIDE HYDROLASE 1-RELATED"/>
    <property type="match status" value="1"/>
</dbReference>
<evidence type="ECO:0000313" key="5">
    <source>
        <dbReference type="EMBL" id="RFN54521.1"/>
    </source>
</evidence>
<proteinExistence type="inferred from homology"/>
<dbReference type="InterPro" id="IPR029058">
    <property type="entry name" value="AB_hydrolase_fold"/>
</dbReference>
<dbReference type="GO" id="GO:0097176">
    <property type="term" value="P:epoxide metabolic process"/>
    <property type="evidence" value="ECO:0007669"/>
    <property type="project" value="TreeGrafter"/>
</dbReference>
<dbReference type="PANTHER" id="PTHR21661:SF39">
    <property type="entry name" value="HYDROLASE, PUTATIVE (AFU_ORTHOLOGUE AFUA_3G08960)-RELATED"/>
    <property type="match status" value="1"/>
</dbReference>
<name>A0A395N348_9HYPO</name>
<feature type="region of interest" description="Disordered" evidence="3">
    <location>
        <begin position="180"/>
        <end position="202"/>
    </location>
</feature>
<comment type="caution">
    <text evidence="5">The sequence shown here is derived from an EMBL/GenBank/DDBJ whole genome shotgun (WGS) entry which is preliminary data.</text>
</comment>
<dbReference type="InterPro" id="IPR000639">
    <property type="entry name" value="Epox_hydrolase-like"/>
</dbReference>
<keyword evidence="6" id="KW-1185">Reference proteome</keyword>
<evidence type="ECO:0000313" key="6">
    <source>
        <dbReference type="Proteomes" id="UP000265631"/>
    </source>
</evidence>
<comment type="similarity">
    <text evidence="1">Belongs to the peptidase S33 family.</text>
</comment>
<dbReference type="AlphaFoldDB" id="A0A395N348"/>
<gene>
    <name evidence="5" type="ORF">FIE12Z_1176</name>
</gene>
<feature type="domain" description="Epoxide hydrolase N-terminal" evidence="4">
    <location>
        <begin position="519"/>
        <end position="572"/>
    </location>
</feature>
<organism evidence="5 6">
    <name type="scientific">Fusarium flagelliforme</name>
    <dbReference type="NCBI Taxonomy" id="2675880"/>
    <lineage>
        <taxon>Eukaryota</taxon>
        <taxon>Fungi</taxon>
        <taxon>Dikarya</taxon>
        <taxon>Ascomycota</taxon>
        <taxon>Pezizomycotina</taxon>
        <taxon>Sordariomycetes</taxon>
        <taxon>Hypocreomycetidae</taxon>
        <taxon>Hypocreales</taxon>
        <taxon>Nectriaceae</taxon>
        <taxon>Fusarium</taxon>
        <taxon>Fusarium incarnatum-equiseti species complex</taxon>
    </lineage>
</organism>
<reference evidence="5 6" key="1">
    <citation type="journal article" date="2018" name="PLoS Pathog.">
        <title>Evolution of structural diversity of trichothecenes, a family of toxins produced by plant pathogenic and entomopathogenic fungi.</title>
        <authorList>
            <person name="Proctor R.H."/>
            <person name="McCormick S.P."/>
            <person name="Kim H.S."/>
            <person name="Cardoza R.E."/>
            <person name="Stanley A.M."/>
            <person name="Lindo L."/>
            <person name="Kelly A."/>
            <person name="Brown D.W."/>
            <person name="Lee T."/>
            <person name="Vaughan M.M."/>
            <person name="Alexander N.J."/>
            <person name="Busman M."/>
            <person name="Gutierrez S."/>
        </authorList>
    </citation>
    <scope>NUCLEOTIDE SEQUENCE [LARGE SCALE GENOMIC DNA]</scope>
    <source>
        <strain evidence="5 6">NRRL 13405</strain>
    </source>
</reference>
<dbReference type="InterPro" id="IPR010497">
    <property type="entry name" value="Epoxide_hydro_N"/>
</dbReference>
<evidence type="ECO:0000256" key="2">
    <source>
        <dbReference type="ARBA" id="ARBA00022801"/>
    </source>
</evidence>
<accession>A0A395N348</accession>
<keyword evidence="2 5" id="KW-0378">Hydrolase</keyword>
<dbReference type="GO" id="GO:0004301">
    <property type="term" value="F:epoxide hydrolase activity"/>
    <property type="evidence" value="ECO:0007669"/>
    <property type="project" value="TreeGrafter"/>
</dbReference>
<dbReference type="Proteomes" id="UP000265631">
    <property type="component" value="Unassembled WGS sequence"/>
</dbReference>
<protein>
    <submittedName>
        <fullName evidence="5">Alpha/beta hydrolase fold-1</fullName>
    </submittedName>
</protein>
<dbReference type="EMBL" id="PXXK01000026">
    <property type="protein sequence ID" value="RFN54521.1"/>
    <property type="molecule type" value="Genomic_DNA"/>
</dbReference>
<feature type="compositionally biased region" description="Acidic residues" evidence="3">
    <location>
        <begin position="192"/>
        <end position="202"/>
    </location>
</feature>
<dbReference type="Pfam" id="PF06441">
    <property type="entry name" value="EHN"/>
    <property type="match status" value="1"/>
</dbReference>
<dbReference type="Gene3D" id="3.40.50.1820">
    <property type="entry name" value="alpha/beta hydrolase"/>
    <property type="match status" value="2"/>
</dbReference>
<evidence type="ECO:0000259" key="4">
    <source>
        <dbReference type="Pfam" id="PF06441"/>
    </source>
</evidence>
<evidence type="ECO:0000256" key="1">
    <source>
        <dbReference type="ARBA" id="ARBA00010088"/>
    </source>
</evidence>